<accession>A0A2P2Q5T0</accession>
<sequence length="29" mass="3494">MQVYEEKQIRSNKVKQVKDYLSPLLDLLD</sequence>
<dbReference type="EMBL" id="GGEC01081832">
    <property type="protein sequence ID" value="MBX62316.1"/>
    <property type="molecule type" value="Transcribed_RNA"/>
</dbReference>
<protein>
    <submittedName>
        <fullName evidence="1">Uncharacterized protein</fullName>
    </submittedName>
</protein>
<proteinExistence type="predicted"/>
<organism evidence="1">
    <name type="scientific">Rhizophora mucronata</name>
    <name type="common">Asiatic mangrove</name>
    <dbReference type="NCBI Taxonomy" id="61149"/>
    <lineage>
        <taxon>Eukaryota</taxon>
        <taxon>Viridiplantae</taxon>
        <taxon>Streptophyta</taxon>
        <taxon>Embryophyta</taxon>
        <taxon>Tracheophyta</taxon>
        <taxon>Spermatophyta</taxon>
        <taxon>Magnoliopsida</taxon>
        <taxon>eudicotyledons</taxon>
        <taxon>Gunneridae</taxon>
        <taxon>Pentapetalae</taxon>
        <taxon>rosids</taxon>
        <taxon>fabids</taxon>
        <taxon>Malpighiales</taxon>
        <taxon>Rhizophoraceae</taxon>
        <taxon>Rhizophora</taxon>
    </lineage>
</organism>
<name>A0A2P2Q5T0_RHIMU</name>
<evidence type="ECO:0000313" key="1">
    <source>
        <dbReference type="EMBL" id="MBX62316.1"/>
    </source>
</evidence>
<reference evidence="1" key="1">
    <citation type="submission" date="2018-02" db="EMBL/GenBank/DDBJ databases">
        <title>Rhizophora mucronata_Transcriptome.</title>
        <authorList>
            <person name="Meera S.P."/>
            <person name="Sreeshan A."/>
            <person name="Augustine A."/>
        </authorList>
    </citation>
    <scope>NUCLEOTIDE SEQUENCE</scope>
    <source>
        <tissue evidence="1">Leaf</tissue>
    </source>
</reference>
<dbReference type="AlphaFoldDB" id="A0A2P2Q5T0"/>